<keyword evidence="2" id="KW-1133">Transmembrane helix</keyword>
<proteinExistence type="predicted"/>
<protein>
    <recommendedName>
        <fullName evidence="3">DUF6534 domain-containing protein</fullName>
    </recommendedName>
</protein>
<evidence type="ECO:0000256" key="1">
    <source>
        <dbReference type="SAM" id="MobiDB-lite"/>
    </source>
</evidence>
<feature type="region of interest" description="Disordered" evidence="1">
    <location>
        <begin position="285"/>
        <end position="334"/>
    </location>
</feature>
<dbReference type="Proteomes" id="UP001295794">
    <property type="component" value="Unassembled WGS sequence"/>
</dbReference>
<dbReference type="AlphaFoldDB" id="A0AAD2HUE9"/>
<dbReference type="InterPro" id="IPR045339">
    <property type="entry name" value="DUF6534"/>
</dbReference>
<keyword evidence="5" id="KW-1185">Reference proteome</keyword>
<feature type="domain" description="DUF6534" evidence="3">
    <location>
        <begin position="181"/>
        <end position="267"/>
    </location>
</feature>
<comment type="caution">
    <text evidence="4">The sequence shown here is derived from an EMBL/GenBank/DDBJ whole genome shotgun (WGS) entry which is preliminary data.</text>
</comment>
<dbReference type="PANTHER" id="PTHR40465:SF1">
    <property type="entry name" value="DUF6534 DOMAIN-CONTAINING PROTEIN"/>
    <property type="match status" value="1"/>
</dbReference>
<gene>
    <name evidence="4" type="ORF">MYCIT1_LOCUS32290</name>
</gene>
<keyword evidence="2" id="KW-0812">Transmembrane</keyword>
<reference evidence="4" key="1">
    <citation type="submission" date="2023-11" db="EMBL/GenBank/DDBJ databases">
        <authorList>
            <person name="De Vega J J."/>
            <person name="De Vega J J."/>
        </authorList>
    </citation>
    <scope>NUCLEOTIDE SEQUENCE</scope>
</reference>
<feature type="transmembrane region" description="Helical" evidence="2">
    <location>
        <begin position="61"/>
        <end position="85"/>
    </location>
</feature>
<evidence type="ECO:0000259" key="3">
    <source>
        <dbReference type="Pfam" id="PF20152"/>
    </source>
</evidence>
<feature type="compositionally biased region" description="Polar residues" evidence="1">
    <location>
        <begin position="285"/>
        <end position="313"/>
    </location>
</feature>
<sequence length="334" mass="36041">MSASATEASPPSALMLGVNIAPLADPMFVGVFLSIVLWGITVAQTATYYHLNRDGWSLQTLVGTLFVMDSVNSIMLILMAHVYLLENFGNPAILATLPWSGICEVGLNVLVCFLVELFFARRLYLFNQGRIVVPGLIVVFAVAGLVSGILLVVSVSKTPTVAGLAQPTMKIETALCNAFEAVSDLIVAVGLSWEFHRGRSHIKSTNSMLDRLLGHTVARGGLMTVAQFLNLALYVAQPTKLNWMPVHFSLSKVSLISMLAILNGRESLRGALSDSVTDTQFYTESIVSSQPPGRPNAQFQLKSLPSAPGTTSVRVHPEGVTTYEEEEEFLASKA</sequence>
<feature type="transmembrane region" description="Helical" evidence="2">
    <location>
        <begin position="27"/>
        <end position="49"/>
    </location>
</feature>
<keyword evidence="2" id="KW-0472">Membrane</keyword>
<dbReference type="EMBL" id="CAVNYO010000444">
    <property type="protein sequence ID" value="CAK5281284.1"/>
    <property type="molecule type" value="Genomic_DNA"/>
</dbReference>
<evidence type="ECO:0000256" key="2">
    <source>
        <dbReference type="SAM" id="Phobius"/>
    </source>
</evidence>
<evidence type="ECO:0000313" key="5">
    <source>
        <dbReference type="Proteomes" id="UP001295794"/>
    </source>
</evidence>
<name>A0AAD2HUE9_9AGAR</name>
<dbReference type="PANTHER" id="PTHR40465">
    <property type="entry name" value="CHROMOSOME 1, WHOLE GENOME SHOTGUN SEQUENCE"/>
    <property type="match status" value="1"/>
</dbReference>
<accession>A0AAD2HUE9</accession>
<dbReference type="Pfam" id="PF20152">
    <property type="entry name" value="DUF6534"/>
    <property type="match status" value="1"/>
</dbReference>
<feature type="compositionally biased region" description="Acidic residues" evidence="1">
    <location>
        <begin position="323"/>
        <end position="334"/>
    </location>
</feature>
<feature type="transmembrane region" description="Helical" evidence="2">
    <location>
        <begin position="131"/>
        <end position="154"/>
    </location>
</feature>
<evidence type="ECO:0000313" key="4">
    <source>
        <dbReference type="EMBL" id="CAK5281284.1"/>
    </source>
</evidence>
<organism evidence="4 5">
    <name type="scientific">Mycena citricolor</name>
    <dbReference type="NCBI Taxonomy" id="2018698"/>
    <lineage>
        <taxon>Eukaryota</taxon>
        <taxon>Fungi</taxon>
        <taxon>Dikarya</taxon>
        <taxon>Basidiomycota</taxon>
        <taxon>Agaricomycotina</taxon>
        <taxon>Agaricomycetes</taxon>
        <taxon>Agaricomycetidae</taxon>
        <taxon>Agaricales</taxon>
        <taxon>Marasmiineae</taxon>
        <taxon>Mycenaceae</taxon>
        <taxon>Mycena</taxon>
    </lineage>
</organism>
<feature type="transmembrane region" description="Helical" evidence="2">
    <location>
        <begin position="97"/>
        <end position="119"/>
    </location>
</feature>